<sequence length="693" mass="77339">MKPYNRPPSDNGAVMQADTLEGLSGRASMLGYRMGTELTAVASFGNLQAPCRLVQLSLEHLTLNLGTQAAPKPGDTASVVLGHGERWATALDVEVMDVRGAPEVSMRFLAPPLDAGRRIVSVLEALRDNGLLLPPETRPVWKERIEHPDRVRRICDALVGRQARGMARTADGRKVPVTAAYFDPREGRMGWRFEGGLPAQPFTLEAFGYSSVVHLEVSEAREESGLVLMPLPRELVRYRHRWLRRAPPSRACTLSFDHPLWPQVHVRRQVLDLSYEGIAFLTEPGEDLLYPGLRQPVLEVVTEGMAPVRLRAEVRNISSTAAGRRCGMSVRPLDAAGAQAWRALVEAQMHPATQVEGDWGDATWKLFDGSGYFRLPGKSPEDFEDAHPSFDATLARLEGRTRLGYRVVHPEGQSVGATLSVVKPYEGSWMAHQLARQPVKGSRTSAREALRDIYLRGYEPTQVDPEVKWFFAFCEARVRWVRFTKFDFATWYEHTGQTCLVPFQLMEAEVDGAWEVPAGIEVGTPTEAERAAFFQQVERTRPLAYREALDLVPERFDLKRAKERWGEAGMGRERELVVARHEGKPVVLAVFETAQPGLNLFNVLDGVRLVPLVDDATKEAQDAMVALLAHAADWYRARERKVFIHYVEAACVEYVERASLADLGEGKLWVISASLLPEFLEHLFEATTPPAGA</sequence>
<organism evidence="1 2">
    <name type="scientific">Myxococcus xanthus</name>
    <dbReference type="NCBI Taxonomy" id="34"/>
    <lineage>
        <taxon>Bacteria</taxon>
        <taxon>Pseudomonadati</taxon>
        <taxon>Myxococcota</taxon>
        <taxon>Myxococcia</taxon>
        <taxon>Myxococcales</taxon>
        <taxon>Cystobacterineae</taxon>
        <taxon>Myxococcaceae</taxon>
        <taxon>Myxococcus</taxon>
    </lineage>
</organism>
<evidence type="ECO:0000313" key="1">
    <source>
        <dbReference type="EMBL" id="NOJ80469.1"/>
    </source>
</evidence>
<dbReference type="Proteomes" id="UP000533080">
    <property type="component" value="Unassembled WGS sequence"/>
</dbReference>
<evidence type="ECO:0000313" key="2">
    <source>
        <dbReference type="Proteomes" id="UP000533080"/>
    </source>
</evidence>
<gene>
    <name evidence="1" type="ORF">HNV28_19415</name>
</gene>
<proteinExistence type="predicted"/>
<name>A0A7Y4IJT6_MYXXA</name>
<accession>A0A7Y4IJT6</accession>
<comment type="caution">
    <text evidence="1">The sequence shown here is derived from an EMBL/GenBank/DDBJ whole genome shotgun (WGS) entry which is preliminary data.</text>
</comment>
<dbReference type="EMBL" id="JABFNT010000059">
    <property type="protein sequence ID" value="NOJ80469.1"/>
    <property type="molecule type" value="Genomic_DNA"/>
</dbReference>
<protein>
    <submittedName>
        <fullName evidence="1">PilZ domain-containing protein</fullName>
    </submittedName>
</protein>
<reference evidence="1 2" key="1">
    <citation type="submission" date="2020-05" db="EMBL/GenBank/DDBJ databases">
        <authorList>
            <person name="Whitworth D."/>
        </authorList>
    </citation>
    <scope>NUCLEOTIDE SEQUENCE [LARGE SCALE GENOMIC DNA]</scope>
    <source>
        <strain evidence="1 2">AM005</strain>
    </source>
</reference>
<dbReference type="AlphaFoldDB" id="A0A7Y4IJT6"/>